<dbReference type="InterPro" id="IPR020084">
    <property type="entry name" value="NUDIX_hydrolase_CS"/>
</dbReference>
<dbReference type="PANTHER" id="PTHR21340">
    <property type="entry name" value="DIADENOSINE 5,5-P1,P4-TETRAPHOSPHATE PYROPHOSPHOHYDROLASE MUTT"/>
    <property type="match status" value="1"/>
</dbReference>
<keyword evidence="2 3" id="KW-0378">Hydrolase</keyword>
<dbReference type="InterPro" id="IPR029033">
    <property type="entry name" value="His_PPase_superfam"/>
</dbReference>
<proteinExistence type="inferred from homology"/>
<dbReference type="SUPFAM" id="SSF55811">
    <property type="entry name" value="Nudix"/>
    <property type="match status" value="1"/>
</dbReference>
<dbReference type="PRINTS" id="PR00502">
    <property type="entry name" value="NUDIXFAMILY"/>
</dbReference>
<dbReference type="Proteomes" id="UP000636918">
    <property type="component" value="Unassembled WGS sequence"/>
</dbReference>
<dbReference type="InterPro" id="IPR051325">
    <property type="entry name" value="Nudix_hydrolase_domain"/>
</dbReference>
<dbReference type="Gene3D" id="3.90.79.10">
    <property type="entry name" value="Nucleoside Triphosphate Pyrophosphohydrolase"/>
    <property type="match status" value="1"/>
</dbReference>
<evidence type="ECO:0000313" key="5">
    <source>
        <dbReference type="EMBL" id="MBL0749059.1"/>
    </source>
</evidence>
<evidence type="ECO:0000256" key="2">
    <source>
        <dbReference type="ARBA" id="ARBA00022801"/>
    </source>
</evidence>
<gene>
    <name evidence="5" type="ORF">JI751_15675</name>
</gene>
<keyword evidence="6" id="KW-1185">Reference proteome</keyword>
<reference evidence="5 6" key="1">
    <citation type="submission" date="2021-01" db="EMBL/GenBank/DDBJ databases">
        <title>Genome seq and assembly of Nocardiodes sp. G10.</title>
        <authorList>
            <person name="Chhetri G."/>
        </authorList>
    </citation>
    <scope>NUCLEOTIDE SEQUENCE [LARGE SCALE GENOMIC DNA]</scope>
    <source>
        <strain evidence="5 6">G10</strain>
    </source>
</reference>
<evidence type="ECO:0000313" key="6">
    <source>
        <dbReference type="Proteomes" id="UP000636918"/>
    </source>
</evidence>
<dbReference type="SMART" id="SM00855">
    <property type="entry name" value="PGAM"/>
    <property type="match status" value="1"/>
</dbReference>
<dbReference type="PROSITE" id="PS51462">
    <property type="entry name" value="NUDIX"/>
    <property type="match status" value="1"/>
</dbReference>
<dbReference type="CDD" id="cd03673">
    <property type="entry name" value="NUDIX_Ap6A_hydrolase"/>
    <property type="match status" value="1"/>
</dbReference>
<protein>
    <submittedName>
        <fullName evidence="5">NUDIX hydrolase</fullName>
    </submittedName>
</protein>
<dbReference type="CDD" id="cd07067">
    <property type="entry name" value="HP_PGM_like"/>
    <property type="match status" value="1"/>
</dbReference>
<evidence type="ECO:0000259" key="4">
    <source>
        <dbReference type="PROSITE" id="PS51462"/>
    </source>
</evidence>
<sequence>MGEPRDVRAAGAVVTRKAGSKEPQVLLVHRPKYDDWSFPKGKLDPGEHEVTAAVREVAEETGLDVRLGPALTPQRYRMSSGRWKHVDYWTAKVLGSDDVGRYRPNDEIDLVEWVPWKAATTRLTYPHDRETLAEAHPLRRRTHALVVLRHAKARSRGGWRKDDRLRPLLQLGEAQAERLVPLLSAFDVTAAHTSSSVRCVQTVRPYVDTTGWPTKLYDELSEEHASADGVVELVDALLHGSEGVVLCTHRPVLPTVIDALGVDDVDLEPGAMLVVHHRRGRVVATEVRRS</sequence>
<dbReference type="Pfam" id="PF00300">
    <property type="entry name" value="His_Phos_1"/>
    <property type="match status" value="1"/>
</dbReference>
<comment type="similarity">
    <text evidence="1 3">Belongs to the Nudix hydrolase family.</text>
</comment>
<dbReference type="InterPro" id="IPR020476">
    <property type="entry name" value="Nudix_hydrolase"/>
</dbReference>
<dbReference type="Gene3D" id="3.40.50.1240">
    <property type="entry name" value="Phosphoglycerate mutase-like"/>
    <property type="match status" value="1"/>
</dbReference>
<accession>A0ABS1LBL3</accession>
<dbReference type="PANTHER" id="PTHR21340:SF0">
    <property type="entry name" value="BIS(5'-NUCLEOSYL)-TETRAPHOSPHATASE [ASYMMETRICAL]"/>
    <property type="match status" value="1"/>
</dbReference>
<organism evidence="5 6">
    <name type="scientific">Nocardioides baculatus</name>
    <dbReference type="NCBI Taxonomy" id="2801337"/>
    <lineage>
        <taxon>Bacteria</taxon>
        <taxon>Bacillati</taxon>
        <taxon>Actinomycetota</taxon>
        <taxon>Actinomycetes</taxon>
        <taxon>Propionibacteriales</taxon>
        <taxon>Nocardioidaceae</taxon>
        <taxon>Nocardioides</taxon>
    </lineage>
</organism>
<evidence type="ECO:0000256" key="1">
    <source>
        <dbReference type="ARBA" id="ARBA00005582"/>
    </source>
</evidence>
<name>A0ABS1LBL3_9ACTN</name>
<dbReference type="Pfam" id="PF00293">
    <property type="entry name" value="NUDIX"/>
    <property type="match status" value="1"/>
</dbReference>
<dbReference type="InterPro" id="IPR013078">
    <property type="entry name" value="His_Pase_superF_clade-1"/>
</dbReference>
<dbReference type="PROSITE" id="PS00893">
    <property type="entry name" value="NUDIX_BOX"/>
    <property type="match status" value="1"/>
</dbReference>
<dbReference type="InterPro" id="IPR015797">
    <property type="entry name" value="NUDIX_hydrolase-like_dom_sf"/>
</dbReference>
<dbReference type="SUPFAM" id="SSF53254">
    <property type="entry name" value="Phosphoglycerate mutase-like"/>
    <property type="match status" value="1"/>
</dbReference>
<dbReference type="InterPro" id="IPR000086">
    <property type="entry name" value="NUDIX_hydrolase_dom"/>
</dbReference>
<dbReference type="EMBL" id="JAERSG010000005">
    <property type="protein sequence ID" value="MBL0749059.1"/>
    <property type="molecule type" value="Genomic_DNA"/>
</dbReference>
<dbReference type="GO" id="GO:0016787">
    <property type="term" value="F:hydrolase activity"/>
    <property type="evidence" value="ECO:0007669"/>
    <property type="project" value="UniProtKB-KW"/>
</dbReference>
<evidence type="ECO:0000256" key="3">
    <source>
        <dbReference type="RuleBase" id="RU003476"/>
    </source>
</evidence>
<comment type="caution">
    <text evidence="5">The sequence shown here is derived from an EMBL/GenBank/DDBJ whole genome shotgun (WGS) entry which is preliminary data.</text>
</comment>
<feature type="domain" description="Nudix hydrolase" evidence="4">
    <location>
        <begin position="5"/>
        <end position="136"/>
    </location>
</feature>